<protein>
    <recommendedName>
        <fullName evidence="1">ATP-dependent DNA helicase</fullName>
        <ecNumber evidence="1">5.6.2.3</ecNumber>
    </recommendedName>
</protein>
<dbReference type="PANTHER" id="PTHR10492:SF57">
    <property type="entry name" value="ATP-DEPENDENT DNA HELICASE"/>
    <property type="match status" value="1"/>
</dbReference>
<comment type="catalytic activity">
    <reaction evidence="1">
        <text>ATP + H2O = ADP + phosphate + H(+)</text>
        <dbReference type="Rhea" id="RHEA:13065"/>
        <dbReference type="ChEBI" id="CHEBI:15377"/>
        <dbReference type="ChEBI" id="CHEBI:15378"/>
        <dbReference type="ChEBI" id="CHEBI:30616"/>
        <dbReference type="ChEBI" id="CHEBI:43474"/>
        <dbReference type="ChEBI" id="CHEBI:456216"/>
        <dbReference type="EC" id="5.6.2.3"/>
    </reaction>
</comment>
<keyword evidence="1" id="KW-0378">Hydrolase</keyword>
<gene>
    <name evidence="3" type="ORF">A0J61_10728</name>
</gene>
<keyword evidence="1" id="KW-0347">Helicase</keyword>
<dbReference type="Gene3D" id="3.40.50.300">
    <property type="entry name" value="P-loop containing nucleotide triphosphate hydrolases"/>
    <property type="match status" value="1"/>
</dbReference>
<dbReference type="InterPro" id="IPR027417">
    <property type="entry name" value="P-loop_NTPase"/>
</dbReference>
<reference evidence="3 4" key="1">
    <citation type="submission" date="2016-03" db="EMBL/GenBank/DDBJ databases">
        <title>Choanephora cucurbitarum.</title>
        <authorList>
            <person name="Min B."/>
            <person name="Park H."/>
            <person name="Park J.-H."/>
            <person name="Shin H.-D."/>
            <person name="Choi I.-G."/>
        </authorList>
    </citation>
    <scope>NUCLEOTIDE SEQUENCE [LARGE SCALE GENOMIC DNA]</scope>
    <source>
        <strain evidence="3 4">KUS-F28377</strain>
    </source>
</reference>
<dbReference type="InParanoid" id="A0A1C7MWP4"/>
<organism evidence="3 4">
    <name type="scientific">Choanephora cucurbitarum</name>
    <dbReference type="NCBI Taxonomy" id="101091"/>
    <lineage>
        <taxon>Eukaryota</taxon>
        <taxon>Fungi</taxon>
        <taxon>Fungi incertae sedis</taxon>
        <taxon>Mucoromycota</taxon>
        <taxon>Mucoromycotina</taxon>
        <taxon>Mucoromycetes</taxon>
        <taxon>Mucorales</taxon>
        <taxon>Mucorineae</taxon>
        <taxon>Choanephoraceae</taxon>
        <taxon>Choanephoroideae</taxon>
        <taxon>Choanephora</taxon>
    </lineage>
</organism>
<dbReference type="AlphaFoldDB" id="A0A1C7MWP4"/>
<evidence type="ECO:0000256" key="1">
    <source>
        <dbReference type="RuleBase" id="RU363044"/>
    </source>
</evidence>
<keyword evidence="1" id="KW-0233">DNA recombination</keyword>
<feature type="non-terminal residue" evidence="3">
    <location>
        <position position="454"/>
    </location>
</feature>
<keyword evidence="1" id="KW-0067">ATP-binding</keyword>
<dbReference type="STRING" id="101091.A0A1C7MWP4"/>
<dbReference type="GO" id="GO:0006281">
    <property type="term" value="P:DNA repair"/>
    <property type="evidence" value="ECO:0007669"/>
    <property type="project" value="UniProtKB-KW"/>
</dbReference>
<accession>A0A1C7MWP4</accession>
<evidence type="ECO:0000313" key="4">
    <source>
        <dbReference type="Proteomes" id="UP000093000"/>
    </source>
</evidence>
<keyword evidence="1" id="KW-0234">DNA repair</keyword>
<keyword evidence="1" id="KW-0547">Nucleotide-binding</keyword>
<keyword evidence="1" id="KW-0227">DNA damage</keyword>
<dbReference type="PANTHER" id="PTHR10492">
    <property type="match status" value="1"/>
</dbReference>
<dbReference type="EC" id="5.6.2.3" evidence="1"/>
<dbReference type="Proteomes" id="UP000093000">
    <property type="component" value="Unassembled WGS sequence"/>
</dbReference>
<evidence type="ECO:0000259" key="2">
    <source>
        <dbReference type="Pfam" id="PF05970"/>
    </source>
</evidence>
<comment type="similarity">
    <text evidence="1">Belongs to the helicase family.</text>
</comment>
<dbReference type="OrthoDB" id="5860629at2759"/>
<comment type="cofactor">
    <cofactor evidence="1">
        <name>Mg(2+)</name>
        <dbReference type="ChEBI" id="CHEBI:18420"/>
    </cofactor>
</comment>
<dbReference type="EMBL" id="LUGH01001347">
    <property type="protein sequence ID" value="OBZ81223.1"/>
    <property type="molecule type" value="Genomic_DNA"/>
</dbReference>
<keyword evidence="4" id="KW-1185">Reference proteome</keyword>
<evidence type="ECO:0000313" key="3">
    <source>
        <dbReference type="EMBL" id="OBZ81223.1"/>
    </source>
</evidence>
<comment type="caution">
    <text evidence="3">The sequence shown here is derived from an EMBL/GenBank/DDBJ whole genome shotgun (WGS) entry which is preliminary data.</text>
</comment>
<dbReference type="GO" id="GO:0043139">
    <property type="term" value="F:5'-3' DNA helicase activity"/>
    <property type="evidence" value="ECO:0007669"/>
    <property type="project" value="UniProtKB-EC"/>
</dbReference>
<dbReference type="SUPFAM" id="SSF52540">
    <property type="entry name" value="P-loop containing nucleoside triphosphate hydrolases"/>
    <property type="match status" value="1"/>
</dbReference>
<dbReference type="Pfam" id="PF05970">
    <property type="entry name" value="PIF1"/>
    <property type="match status" value="1"/>
</dbReference>
<dbReference type="GO" id="GO:0000723">
    <property type="term" value="P:telomere maintenance"/>
    <property type="evidence" value="ECO:0007669"/>
    <property type="project" value="InterPro"/>
</dbReference>
<proteinExistence type="inferred from homology"/>
<dbReference type="GO" id="GO:0005524">
    <property type="term" value="F:ATP binding"/>
    <property type="evidence" value="ECO:0007669"/>
    <property type="project" value="UniProtKB-KW"/>
</dbReference>
<feature type="domain" description="DNA helicase Pif1-like DEAD-box helicase" evidence="2">
    <location>
        <begin position="180"/>
        <end position="389"/>
    </location>
</feature>
<dbReference type="GO" id="GO:0006310">
    <property type="term" value="P:DNA recombination"/>
    <property type="evidence" value="ECO:0007669"/>
    <property type="project" value="UniProtKB-KW"/>
</dbReference>
<name>A0A1C7MWP4_9FUNG</name>
<dbReference type="GO" id="GO:0016887">
    <property type="term" value="F:ATP hydrolysis activity"/>
    <property type="evidence" value="ECO:0007669"/>
    <property type="project" value="RHEA"/>
</dbReference>
<dbReference type="InterPro" id="IPR010285">
    <property type="entry name" value="DNA_helicase_pif1-like_DEAD"/>
</dbReference>
<sequence>MLLYHIPGTQCFADMRTVDGTVYPTYQQAAEALGLLESDNQWEQCMAEAAVFRSAHSLRNHFCTILAFCFPTNPFALFSKFKDEMSDDYLLKLQINESIDSALVDIVKVSHDHCLFDLNETLCGQFSIDLRSYHGFQIPDEDTRSDIAYDTTIPLPVREQRRLIVIAQRRQDDANESHFNEDQLLAYQAIITAYRQPDMNTSEGRLFFVDGPGGTDKTFLFNALLHKVRKDGGRTAHSAFKIPLQVDGTSMCSIKPNSEIALLLRLTELIIWDEASMMNREEYEAVDRTFRDVLKVKDTTLSRIPFGGCLFVFGGDFRQILPVILKGSRSDIVKSCLDTSYLWQHITVLKLRLNMPVRQALNSENSNLAQQLQSFADYLLDVGNGKVETVSINTYLGPSKTDLIKLPEARVVPGNNLINLLKIELFGPKEEFKKEIEVLSEQLKYLRTQMKLGG</sequence>